<dbReference type="InterPro" id="IPR011990">
    <property type="entry name" value="TPR-like_helical_dom_sf"/>
</dbReference>
<evidence type="ECO:0000313" key="8">
    <source>
        <dbReference type="EMBL" id="MBB4026377.1"/>
    </source>
</evidence>
<proteinExistence type="inferred from homology"/>
<dbReference type="EMBL" id="JACIES010000005">
    <property type="protein sequence ID" value="MBB4026377.1"/>
    <property type="molecule type" value="Genomic_DNA"/>
</dbReference>
<keyword evidence="4" id="KW-0472">Membrane</keyword>
<dbReference type="SUPFAM" id="SSF48452">
    <property type="entry name" value="TPR-like"/>
    <property type="match status" value="1"/>
</dbReference>
<dbReference type="RefSeq" id="WP_124316672.1">
    <property type="nucleotide sequence ID" value="NZ_AP028155.1"/>
</dbReference>
<feature type="domain" description="SusD-like N-terminal" evidence="7">
    <location>
        <begin position="47"/>
        <end position="208"/>
    </location>
</feature>
<comment type="similarity">
    <text evidence="2">Belongs to the SusD family.</text>
</comment>
<dbReference type="PROSITE" id="PS51257">
    <property type="entry name" value="PROKAR_LIPOPROTEIN"/>
    <property type="match status" value="1"/>
</dbReference>
<comment type="caution">
    <text evidence="8">The sequence shown here is derived from an EMBL/GenBank/DDBJ whole genome shotgun (WGS) entry which is preliminary data.</text>
</comment>
<evidence type="ECO:0000256" key="1">
    <source>
        <dbReference type="ARBA" id="ARBA00004442"/>
    </source>
</evidence>
<keyword evidence="3" id="KW-0732">Signal</keyword>
<evidence type="ECO:0000256" key="2">
    <source>
        <dbReference type="ARBA" id="ARBA00006275"/>
    </source>
</evidence>
<organism evidence="8 9">
    <name type="scientific">Butyricimonas faecihominis</name>
    <dbReference type="NCBI Taxonomy" id="1472416"/>
    <lineage>
        <taxon>Bacteria</taxon>
        <taxon>Pseudomonadati</taxon>
        <taxon>Bacteroidota</taxon>
        <taxon>Bacteroidia</taxon>
        <taxon>Bacteroidales</taxon>
        <taxon>Odoribacteraceae</taxon>
        <taxon>Butyricimonas</taxon>
    </lineage>
</organism>
<comment type="subcellular location">
    <subcellularLocation>
        <location evidence="1">Cell outer membrane</location>
    </subcellularLocation>
</comment>
<dbReference type="AlphaFoldDB" id="A0A7W6MZ14"/>
<protein>
    <recommendedName>
        <fullName evidence="10">RagB/SusD family nutrient uptake outer membrane protein</fullName>
    </recommendedName>
</protein>
<dbReference type="Gene3D" id="1.25.40.390">
    <property type="match status" value="2"/>
</dbReference>
<evidence type="ECO:0008006" key="10">
    <source>
        <dbReference type="Google" id="ProtNLM"/>
    </source>
</evidence>
<dbReference type="Pfam" id="PF07980">
    <property type="entry name" value="SusD_RagB"/>
    <property type="match status" value="1"/>
</dbReference>
<name>A0A7W6MZ14_9BACT</name>
<evidence type="ECO:0000256" key="3">
    <source>
        <dbReference type="ARBA" id="ARBA00022729"/>
    </source>
</evidence>
<evidence type="ECO:0000256" key="5">
    <source>
        <dbReference type="ARBA" id="ARBA00023237"/>
    </source>
</evidence>
<keyword evidence="9" id="KW-1185">Reference proteome</keyword>
<evidence type="ECO:0000259" key="7">
    <source>
        <dbReference type="Pfam" id="PF14322"/>
    </source>
</evidence>
<dbReference type="Pfam" id="PF14322">
    <property type="entry name" value="SusD-like_3"/>
    <property type="match status" value="1"/>
</dbReference>
<sequence length="484" mass="55526">MNITKLIIGISILFSLTGCNDWLTVTPKDSLDEDQLFATGAGYRNALHGIYKNMASNAMYGKEMTWGTLDVLGQVYYAYYLPDSYESMSNYKYEDENAKTLIDGMWSKTYNAIANSNNLLSRIGSEDPSKFSGGEMEKNTIEGEALALRALLHFDMLRLFAPAKEESNTTYIPYFEKYPSTYEPNLSISEFMEKVIRDLEKAKTLVAPTDTVSERRDRLNSKNRFTMGTIDGNIEHNVTDLFEAYRGFRINYYAINGVLARAYAFIGKYEEAFNITEEIITAVDNTKQRLFSFTPNADVEENPKTFLDLLFGLSNEKLADNYTAEYNATGKLYVDHYTITFDDNADYRNTKLLTKSGTKYFSTKYLPSSINSITSHICAKLIPMVRLSEMYYIRAEYYASINDFSNAIKEMDIVRDGRECTKGRLDDIIKDEKSFRKELIKEAQREFIGEGQVFFYFKKFNQPIYSSMKESDFTLPLPDSETIL</sequence>
<dbReference type="InterPro" id="IPR033985">
    <property type="entry name" value="SusD-like_N"/>
</dbReference>
<evidence type="ECO:0000259" key="6">
    <source>
        <dbReference type="Pfam" id="PF07980"/>
    </source>
</evidence>
<feature type="domain" description="RagB/SusD" evidence="6">
    <location>
        <begin position="304"/>
        <end position="455"/>
    </location>
</feature>
<keyword evidence="5" id="KW-0998">Cell outer membrane</keyword>
<dbReference type="OrthoDB" id="727588at2"/>
<dbReference type="GeneID" id="93101984"/>
<evidence type="ECO:0000256" key="4">
    <source>
        <dbReference type="ARBA" id="ARBA00023136"/>
    </source>
</evidence>
<dbReference type="GO" id="GO:0009279">
    <property type="term" value="C:cell outer membrane"/>
    <property type="evidence" value="ECO:0007669"/>
    <property type="project" value="UniProtKB-SubCell"/>
</dbReference>
<evidence type="ECO:0000313" key="9">
    <source>
        <dbReference type="Proteomes" id="UP000546007"/>
    </source>
</evidence>
<gene>
    <name evidence="8" type="ORF">GGR14_002171</name>
</gene>
<dbReference type="Proteomes" id="UP000546007">
    <property type="component" value="Unassembled WGS sequence"/>
</dbReference>
<reference evidence="8 9" key="1">
    <citation type="submission" date="2020-08" db="EMBL/GenBank/DDBJ databases">
        <title>Genomic Encyclopedia of Type Strains, Phase IV (KMG-IV): sequencing the most valuable type-strain genomes for metagenomic binning, comparative biology and taxonomic classification.</title>
        <authorList>
            <person name="Goeker M."/>
        </authorList>
    </citation>
    <scope>NUCLEOTIDE SEQUENCE [LARGE SCALE GENOMIC DNA]</scope>
    <source>
        <strain evidence="8 9">DSM 105721</strain>
    </source>
</reference>
<accession>A0A7W6MZ14</accession>
<dbReference type="InterPro" id="IPR012944">
    <property type="entry name" value="SusD_RagB_dom"/>
</dbReference>